<dbReference type="InterPro" id="IPR050834">
    <property type="entry name" value="Glycosyltransf_2"/>
</dbReference>
<dbReference type="CDD" id="cd00761">
    <property type="entry name" value="Glyco_tranf_GTA_type"/>
    <property type="match status" value="1"/>
</dbReference>
<feature type="domain" description="Glycosyltransferase 2-like" evidence="1">
    <location>
        <begin position="9"/>
        <end position="137"/>
    </location>
</feature>
<dbReference type="InterPro" id="IPR029044">
    <property type="entry name" value="Nucleotide-diphossugar_trans"/>
</dbReference>
<evidence type="ECO:0000313" key="2">
    <source>
        <dbReference type="EMBL" id="GIF26007.1"/>
    </source>
</evidence>
<protein>
    <submittedName>
        <fullName evidence="2">Glycosyl transferase family A</fullName>
    </submittedName>
</protein>
<dbReference type="RefSeq" id="WP_203813801.1">
    <property type="nucleotide sequence ID" value="NZ_BOMY01000055.1"/>
</dbReference>
<evidence type="ECO:0000313" key="3">
    <source>
        <dbReference type="Proteomes" id="UP000623608"/>
    </source>
</evidence>
<dbReference type="AlphaFoldDB" id="A0A919NZ71"/>
<comment type="caution">
    <text evidence="2">The sequence shown here is derived from an EMBL/GenBank/DDBJ whole genome shotgun (WGS) entry which is preliminary data.</text>
</comment>
<dbReference type="Gene3D" id="3.90.550.10">
    <property type="entry name" value="Spore Coat Polysaccharide Biosynthesis Protein SpsA, Chain A"/>
    <property type="match status" value="1"/>
</dbReference>
<name>A0A919NZ71_9ACTN</name>
<gene>
    <name evidence="2" type="ORF">Ate02nite_87370</name>
</gene>
<dbReference type="InterPro" id="IPR001173">
    <property type="entry name" value="Glyco_trans_2-like"/>
</dbReference>
<keyword evidence="3" id="KW-1185">Reference proteome</keyword>
<evidence type="ECO:0000259" key="1">
    <source>
        <dbReference type="Pfam" id="PF00535"/>
    </source>
</evidence>
<dbReference type="PANTHER" id="PTHR43685">
    <property type="entry name" value="GLYCOSYLTRANSFERASE"/>
    <property type="match status" value="1"/>
</dbReference>
<accession>A0A919NZ71</accession>
<proteinExistence type="predicted"/>
<reference evidence="2" key="1">
    <citation type="submission" date="2021-01" db="EMBL/GenBank/DDBJ databases">
        <title>Whole genome shotgun sequence of Actinoplanes tereljensis NBRC 105297.</title>
        <authorList>
            <person name="Komaki H."/>
            <person name="Tamura T."/>
        </authorList>
    </citation>
    <scope>NUCLEOTIDE SEQUENCE</scope>
    <source>
        <strain evidence="2">NBRC 105297</strain>
    </source>
</reference>
<dbReference type="Pfam" id="PF00535">
    <property type="entry name" value="Glycos_transf_2"/>
    <property type="match status" value="1"/>
</dbReference>
<dbReference type="SUPFAM" id="SSF53448">
    <property type="entry name" value="Nucleotide-diphospho-sugar transferases"/>
    <property type="match status" value="1"/>
</dbReference>
<dbReference type="EMBL" id="BOMY01000055">
    <property type="protein sequence ID" value="GIF26007.1"/>
    <property type="molecule type" value="Genomic_DNA"/>
</dbReference>
<keyword evidence="2" id="KW-0808">Transferase</keyword>
<organism evidence="2 3">
    <name type="scientific">Paractinoplanes tereljensis</name>
    <dbReference type="NCBI Taxonomy" id="571912"/>
    <lineage>
        <taxon>Bacteria</taxon>
        <taxon>Bacillati</taxon>
        <taxon>Actinomycetota</taxon>
        <taxon>Actinomycetes</taxon>
        <taxon>Micromonosporales</taxon>
        <taxon>Micromonosporaceae</taxon>
        <taxon>Paractinoplanes</taxon>
    </lineage>
</organism>
<dbReference type="Proteomes" id="UP000623608">
    <property type="component" value="Unassembled WGS sequence"/>
</dbReference>
<dbReference type="GO" id="GO:0016740">
    <property type="term" value="F:transferase activity"/>
    <property type="evidence" value="ECO:0007669"/>
    <property type="project" value="UniProtKB-KW"/>
</dbReference>
<sequence>MEKQRPAVTVVIPAHSAERWHTLVRAVASARSQTVAPAEVVVVVDHNPKLFHRIRRDLAGITVLESSYLPGMAGTRNTGAFHAQTSLIAFLDDDTVADPEWLSHLLAPFGDPEVIGTGAGVRPEWPGTRPRWLPDEFLWAAGGATAARGARPAGMVIRRDPFRQVGGFGTGTGNPLYTRMTDLTDGRWTFIPDALVRHQVPARTTTFGAFLRRCYTEGRSTVRMATLLAPGAADLRALPRALTRNLSAALRGERTTHVLRAGSVLAGVAAAGLGTVVESVTARRAPHRVLEPAR</sequence>
<dbReference type="PANTHER" id="PTHR43685:SF2">
    <property type="entry name" value="GLYCOSYLTRANSFERASE 2-LIKE DOMAIN-CONTAINING PROTEIN"/>
    <property type="match status" value="1"/>
</dbReference>